<dbReference type="Proteomes" id="UP000178276">
    <property type="component" value="Unassembled WGS sequence"/>
</dbReference>
<feature type="transmembrane region" description="Helical" evidence="1">
    <location>
        <begin position="187"/>
        <end position="206"/>
    </location>
</feature>
<evidence type="ECO:0008006" key="4">
    <source>
        <dbReference type="Google" id="ProtNLM"/>
    </source>
</evidence>
<evidence type="ECO:0000313" key="2">
    <source>
        <dbReference type="EMBL" id="OGF74255.1"/>
    </source>
</evidence>
<feature type="transmembrane region" description="Helical" evidence="1">
    <location>
        <begin position="98"/>
        <end position="122"/>
    </location>
</feature>
<dbReference type="AlphaFoldDB" id="A0A1F5WF63"/>
<proteinExistence type="predicted"/>
<feature type="transmembrane region" description="Helical" evidence="1">
    <location>
        <begin position="337"/>
        <end position="358"/>
    </location>
</feature>
<sequence length="688" mass="78273">MADLILFLISGFGLGLFIVNFLDPSSKLSKSERFIGALVMGFLVQGFEILILALATRSLPASSYISLLINLFFVFKYRSEIKEYWESIRNYFVSRAFLSWNFFAIAILFILFLGVIFQVLIIDERGYPLATLIGWGDIAYHLDMIAHLAWSDPFVLDQPIANGAPLTYSFLINFLSAILLRLGLNLFFSWYIPTLIFSIALFFGLYGLGKRFFSSRTWATVLLVLVLFGGGLGFFYFYQDLKSAYDIDGWQGVKMVLGDPPHQYTHMDMRTGGKPASADSPLNIVWITPVISFFSHQRSFVLGASLLIFLLLGWAVYEESEFSHERRYFVRWIPLLGLLPFIHAHTFIAAGIIFVALGARKILFGENFKWWVIGASFAALLALPQLLLIFQPKLVGFESSAGMFKPWWGWMTCQHSISWLSCDPDTKGTDTSAIWFWTKNFGIIFWAWLLTMPFFIFIKSSKFIRALIPASLFLFIIPNLILFQPWEFDNNKVIFYWWLLALIIIITVLIKIPWRFPRFLALAVLLVLGTLAGFVDVSSRVRQTVNAFLNEQVADHAGYYGESEIVAASWIKANTEPNDAFLSSDGASNFIPMLTGRPIFLGFPGWLWTQGNSQAISQRQAIARQFFQTANPSILCSMGVRWLMWEMPLHNTYPDSINANLNQLGKTSFTQNTPYGQRSFIQLFCPNG</sequence>
<keyword evidence="1" id="KW-0472">Membrane</keyword>
<feature type="transmembrane region" description="Helical" evidence="1">
    <location>
        <begin position="463"/>
        <end position="482"/>
    </location>
</feature>
<feature type="transmembrane region" description="Helical" evidence="1">
    <location>
        <begin position="434"/>
        <end position="456"/>
    </location>
</feature>
<evidence type="ECO:0000313" key="3">
    <source>
        <dbReference type="Proteomes" id="UP000178276"/>
    </source>
</evidence>
<feature type="transmembrane region" description="Helical" evidence="1">
    <location>
        <begin position="494"/>
        <end position="512"/>
    </location>
</feature>
<organism evidence="2 3">
    <name type="scientific">Candidatus Giovannonibacteria bacterium RIFCSPHIGHO2_02_43_16</name>
    <dbReference type="NCBI Taxonomy" id="1798331"/>
    <lineage>
        <taxon>Bacteria</taxon>
        <taxon>Candidatus Giovannoniibacteriota</taxon>
    </lineage>
</organism>
<keyword evidence="1" id="KW-1133">Transmembrane helix</keyword>
<keyword evidence="1" id="KW-0812">Transmembrane</keyword>
<gene>
    <name evidence="2" type="ORF">A2W57_00650</name>
</gene>
<feature type="transmembrane region" description="Helical" evidence="1">
    <location>
        <begin position="370"/>
        <end position="390"/>
    </location>
</feature>
<evidence type="ECO:0000256" key="1">
    <source>
        <dbReference type="SAM" id="Phobius"/>
    </source>
</evidence>
<protein>
    <recommendedName>
        <fullName evidence="4">Glycosyltransferase RgtA/B/C/D-like domain-containing protein</fullName>
    </recommendedName>
</protein>
<reference evidence="2 3" key="1">
    <citation type="journal article" date="2016" name="Nat. Commun.">
        <title>Thousands of microbial genomes shed light on interconnected biogeochemical processes in an aquifer system.</title>
        <authorList>
            <person name="Anantharaman K."/>
            <person name="Brown C.T."/>
            <person name="Hug L.A."/>
            <person name="Sharon I."/>
            <person name="Castelle C.J."/>
            <person name="Probst A.J."/>
            <person name="Thomas B.C."/>
            <person name="Singh A."/>
            <person name="Wilkins M.J."/>
            <person name="Karaoz U."/>
            <person name="Brodie E.L."/>
            <person name="Williams K.H."/>
            <person name="Hubbard S.S."/>
            <person name="Banfield J.F."/>
        </authorList>
    </citation>
    <scope>NUCLEOTIDE SEQUENCE [LARGE SCALE GENOMIC DNA]</scope>
</reference>
<feature type="transmembrane region" description="Helical" evidence="1">
    <location>
        <begin position="34"/>
        <end position="55"/>
    </location>
</feature>
<feature type="transmembrane region" description="Helical" evidence="1">
    <location>
        <begin position="61"/>
        <end position="77"/>
    </location>
</feature>
<dbReference type="EMBL" id="MFHJ01000012">
    <property type="protein sequence ID" value="OGF74255.1"/>
    <property type="molecule type" value="Genomic_DNA"/>
</dbReference>
<feature type="transmembrane region" description="Helical" evidence="1">
    <location>
        <begin position="6"/>
        <end position="22"/>
    </location>
</feature>
<name>A0A1F5WF63_9BACT</name>
<dbReference type="STRING" id="1798331.A2W57_00650"/>
<comment type="caution">
    <text evidence="2">The sequence shown here is derived from an EMBL/GenBank/DDBJ whole genome shotgun (WGS) entry which is preliminary data.</text>
</comment>
<feature type="transmembrane region" description="Helical" evidence="1">
    <location>
        <begin position="218"/>
        <end position="238"/>
    </location>
</feature>
<feature type="transmembrane region" description="Helical" evidence="1">
    <location>
        <begin position="519"/>
        <end position="535"/>
    </location>
</feature>
<feature type="transmembrane region" description="Helical" evidence="1">
    <location>
        <begin position="300"/>
        <end position="317"/>
    </location>
</feature>
<accession>A0A1F5WF63</accession>
<feature type="transmembrane region" description="Helical" evidence="1">
    <location>
        <begin position="160"/>
        <end position="180"/>
    </location>
</feature>